<evidence type="ECO:0000313" key="10">
    <source>
        <dbReference type="EnsemblPlants" id="ORUFI01G25060.1"/>
    </source>
</evidence>
<dbReference type="AlphaFoldDB" id="A0A0E0MZ41"/>
<reference evidence="11" key="1">
    <citation type="submission" date="2013-06" db="EMBL/GenBank/DDBJ databases">
        <authorList>
            <person name="Zhao Q."/>
        </authorList>
    </citation>
    <scope>NUCLEOTIDE SEQUENCE</scope>
    <source>
        <strain evidence="11">cv. W1943</strain>
    </source>
</reference>
<organism evidence="10 11">
    <name type="scientific">Oryza rufipogon</name>
    <name type="common">Brownbeard rice</name>
    <name type="synonym">Asian wild rice</name>
    <dbReference type="NCBI Taxonomy" id="4529"/>
    <lineage>
        <taxon>Eukaryota</taxon>
        <taxon>Viridiplantae</taxon>
        <taxon>Streptophyta</taxon>
        <taxon>Embryophyta</taxon>
        <taxon>Tracheophyta</taxon>
        <taxon>Spermatophyta</taxon>
        <taxon>Magnoliopsida</taxon>
        <taxon>Liliopsida</taxon>
        <taxon>Poales</taxon>
        <taxon>Poaceae</taxon>
        <taxon>BOP clade</taxon>
        <taxon>Oryzoideae</taxon>
        <taxon>Oryzeae</taxon>
        <taxon>Oryzinae</taxon>
        <taxon>Oryza</taxon>
    </lineage>
</organism>
<keyword evidence="4" id="KW-0064">Aspartyl protease</keyword>
<dbReference type="FunFam" id="2.40.70.10:FF:000021">
    <property type="entry name" value="Aspartyl protease AED1"/>
    <property type="match status" value="1"/>
</dbReference>
<keyword evidence="6" id="KW-1015">Disulfide bond</keyword>
<dbReference type="GO" id="GO:0004190">
    <property type="term" value="F:aspartic-type endopeptidase activity"/>
    <property type="evidence" value="ECO:0007669"/>
    <property type="project" value="UniProtKB-KW"/>
</dbReference>
<dbReference type="STRING" id="4529.A0A0E0MZ41"/>
<evidence type="ECO:0000313" key="11">
    <source>
        <dbReference type="Proteomes" id="UP000008022"/>
    </source>
</evidence>
<dbReference type="InterPro" id="IPR021109">
    <property type="entry name" value="Peptidase_aspartic_dom_sf"/>
</dbReference>
<dbReference type="InterPro" id="IPR032861">
    <property type="entry name" value="TAXi_N"/>
</dbReference>
<sequence length="492" mass="50355">MAAAGLNHGGASPSARGKWLESVCGKYLQPPLKFSSDRTHMAVGLVLAPSFGLCEELPACGAATIPSSSDGTSSVTLSHRYGPCSPADPNSGEKRPTDEELLRRDQLRADYIRRKFSGSNGTAAGEDGQSSKVSVPTTLGSSLDTLEYVISVGLGSPAMTQRVVIDTSSDVSWVQCEPCPAPSPCHAHAGALFDPAASSTYAAFNCSAAACAQLGDSGEANGCDAKSRCQYIVKYGDGSNTTGTYSSDVLTLSGSDVVRGFQFGCSHAELGAGMDDKTDGLIGLGGDAQSLVSQTAARYGKSFFYCLPATPASSGFLTLGAPASGGGGGASRFATTPMLRSKKVPTYYFAALEDIAVGGKKLGLSPSVFAAGSLVDSGTVITRLPPAAYAALSSAFRAGMTRYARAEPLGILDTCFNFTGLDKVSIPTVALVFAGGAVVDLDAHGIVSGGCLAFAPTRDDKAFGTIGNVQQRTFEVLYDVGGGVFGFRVGAC</sequence>
<reference evidence="10" key="2">
    <citation type="submission" date="2015-06" db="UniProtKB">
        <authorList>
            <consortium name="EnsemblPlants"/>
        </authorList>
    </citation>
    <scope>IDENTIFICATION</scope>
</reference>
<keyword evidence="2" id="KW-0645">Protease</keyword>
<feature type="compositionally biased region" description="Basic and acidic residues" evidence="8">
    <location>
        <begin position="91"/>
        <end position="104"/>
    </location>
</feature>
<feature type="domain" description="Peptidase A1" evidence="9">
    <location>
        <begin position="148"/>
        <end position="488"/>
    </location>
</feature>
<evidence type="ECO:0000256" key="8">
    <source>
        <dbReference type="SAM" id="MobiDB-lite"/>
    </source>
</evidence>
<keyword evidence="11" id="KW-1185">Reference proteome</keyword>
<dbReference type="Proteomes" id="UP000008022">
    <property type="component" value="Unassembled WGS sequence"/>
</dbReference>
<evidence type="ECO:0000256" key="4">
    <source>
        <dbReference type="ARBA" id="ARBA00022750"/>
    </source>
</evidence>
<evidence type="ECO:0000256" key="1">
    <source>
        <dbReference type="ARBA" id="ARBA00007447"/>
    </source>
</evidence>
<evidence type="ECO:0000256" key="3">
    <source>
        <dbReference type="ARBA" id="ARBA00022729"/>
    </source>
</evidence>
<keyword evidence="3" id="KW-0732">Signal</keyword>
<dbReference type="InterPro" id="IPR032799">
    <property type="entry name" value="TAXi_C"/>
</dbReference>
<dbReference type="eggNOG" id="KOG1339">
    <property type="taxonomic scope" value="Eukaryota"/>
</dbReference>
<dbReference type="HOGENOM" id="CLU_005738_5_2_1"/>
<dbReference type="Gene3D" id="2.40.70.10">
    <property type="entry name" value="Acid Proteases"/>
    <property type="match status" value="2"/>
</dbReference>
<dbReference type="InterPro" id="IPR033121">
    <property type="entry name" value="PEPTIDASE_A1"/>
</dbReference>
<dbReference type="FunFam" id="2.40.70.10:FF:000013">
    <property type="entry name" value="Aspartyl protease AED1"/>
    <property type="match status" value="1"/>
</dbReference>
<evidence type="ECO:0000256" key="7">
    <source>
        <dbReference type="PIRSR" id="PIRSR601461-1"/>
    </source>
</evidence>
<dbReference type="InterPro" id="IPR001461">
    <property type="entry name" value="Aspartic_peptidase_A1"/>
</dbReference>
<feature type="active site" evidence="7">
    <location>
        <position position="376"/>
    </location>
</feature>
<evidence type="ECO:0000256" key="5">
    <source>
        <dbReference type="ARBA" id="ARBA00022801"/>
    </source>
</evidence>
<dbReference type="Pfam" id="PF14541">
    <property type="entry name" value="TAXi_C"/>
    <property type="match status" value="1"/>
</dbReference>
<evidence type="ECO:0000259" key="9">
    <source>
        <dbReference type="PROSITE" id="PS51767"/>
    </source>
</evidence>
<dbReference type="Pfam" id="PF14543">
    <property type="entry name" value="TAXi_N"/>
    <property type="match status" value="1"/>
</dbReference>
<proteinExistence type="inferred from homology"/>
<dbReference type="PANTHER" id="PTHR13683:SF716">
    <property type="entry name" value="OS06G0119600 PROTEIN"/>
    <property type="match status" value="1"/>
</dbReference>
<keyword evidence="5" id="KW-0378">Hydrolase</keyword>
<accession>A0A0E0MZ41</accession>
<protein>
    <recommendedName>
        <fullName evidence="9">Peptidase A1 domain-containing protein</fullName>
    </recommendedName>
</protein>
<dbReference type="SUPFAM" id="SSF50630">
    <property type="entry name" value="Acid proteases"/>
    <property type="match status" value="1"/>
</dbReference>
<feature type="compositionally biased region" description="Low complexity" evidence="8">
    <location>
        <begin position="65"/>
        <end position="78"/>
    </location>
</feature>
<dbReference type="PANTHER" id="PTHR13683">
    <property type="entry name" value="ASPARTYL PROTEASES"/>
    <property type="match status" value="1"/>
</dbReference>
<dbReference type="EnsemblPlants" id="ORUFI01G25060.1">
    <property type="protein sequence ID" value="ORUFI01G25060.1"/>
    <property type="gene ID" value="ORUFI01G25060"/>
</dbReference>
<dbReference type="Gramene" id="ORUFI01G25060.1">
    <property type="protein sequence ID" value="ORUFI01G25060.1"/>
    <property type="gene ID" value="ORUFI01G25060"/>
</dbReference>
<evidence type="ECO:0000256" key="6">
    <source>
        <dbReference type="ARBA" id="ARBA00023157"/>
    </source>
</evidence>
<feature type="active site" evidence="7">
    <location>
        <position position="166"/>
    </location>
</feature>
<comment type="similarity">
    <text evidence="1">Belongs to the peptidase A1 family.</text>
</comment>
<name>A0A0E0MZ41_ORYRU</name>
<dbReference type="PROSITE" id="PS51767">
    <property type="entry name" value="PEPTIDASE_A1"/>
    <property type="match status" value="1"/>
</dbReference>
<evidence type="ECO:0000256" key="2">
    <source>
        <dbReference type="ARBA" id="ARBA00022670"/>
    </source>
</evidence>
<dbReference type="GO" id="GO:0006508">
    <property type="term" value="P:proteolysis"/>
    <property type="evidence" value="ECO:0007669"/>
    <property type="project" value="UniProtKB-KW"/>
</dbReference>
<feature type="region of interest" description="Disordered" evidence="8">
    <location>
        <begin position="65"/>
        <end position="104"/>
    </location>
</feature>
<dbReference type="OMA" id="GMDDKTD"/>